<dbReference type="SUPFAM" id="SSF47384">
    <property type="entry name" value="Homodimeric domain of signal transducing histidine kinase"/>
    <property type="match status" value="1"/>
</dbReference>
<dbReference type="Gene3D" id="3.30.450.20">
    <property type="entry name" value="PAS domain"/>
    <property type="match status" value="2"/>
</dbReference>
<evidence type="ECO:0000313" key="11">
    <source>
        <dbReference type="Proteomes" id="UP001499909"/>
    </source>
</evidence>
<feature type="domain" description="PAS" evidence="8">
    <location>
        <begin position="206"/>
        <end position="274"/>
    </location>
</feature>
<dbReference type="SMART" id="SM00091">
    <property type="entry name" value="PAS"/>
    <property type="match status" value="2"/>
</dbReference>
<evidence type="ECO:0000256" key="3">
    <source>
        <dbReference type="ARBA" id="ARBA00022553"/>
    </source>
</evidence>
<dbReference type="Proteomes" id="UP001499909">
    <property type="component" value="Unassembled WGS sequence"/>
</dbReference>
<feature type="domain" description="PAS" evidence="8">
    <location>
        <begin position="57"/>
        <end position="105"/>
    </location>
</feature>
<keyword evidence="3" id="KW-0597">Phosphoprotein</keyword>
<dbReference type="InterPro" id="IPR004358">
    <property type="entry name" value="Sig_transdc_His_kin-like_C"/>
</dbReference>
<gene>
    <name evidence="10" type="ORF">GCM10022406_29490</name>
</gene>
<feature type="domain" description="PAC" evidence="9">
    <location>
        <begin position="280"/>
        <end position="332"/>
    </location>
</feature>
<keyword evidence="5" id="KW-0418">Kinase</keyword>
<organism evidence="10 11">
    <name type="scientific">Hymenobacter algoricola</name>
    <dbReference type="NCBI Taxonomy" id="486267"/>
    <lineage>
        <taxon>Bacteria</taxon>
        <taxon>Pseudomonadati</taxon>
        <taxon>Bacteroidota</taxon>
        <taxon>Cytophagia</taxon>
        <taxon>Cytophagales</taxon>
        <taxon>Hymenobacteraceae</taxon>
        <taxon>Hymenobacter</taxon>
    </lineage>
</organism>
<reference evidence="11" key="1">
    <citation type="journal article" date="2019" name="Int. J. Syst. Evol. Microbiol.">
        <title>The Global Catalogue of Microorganisms (GCM) 10K type strain sequencing project: providing services to taxonomists for standard genome sequencing and annotation.</title>
        <authorList>
            <consortium name="The Broad Institute Genomics Platform"/>
            <consortium name="The Broad Institute Genome Sequencing Center for Infectious Disease"/>
            <person name="Wu L."/>
            <person name="Ma J."/>
        </authorList>
    </citation>
    <scope>NUCLEOTIDE SEQUENCE [LARGE SCALE GENOMIC DNA]</scope>
    <source>
        <strain evidence="11">JCM 17214</strain>
    </source>
</reference>
<evidence type="ECO:0000313" key="10">
    <source>
        <dbReference type="EMBL" id="GAA3945551.1"/>
    </source>
</evidence>
<dbReference type="NCBIfam" id="TIGR00229">
    <property type="entry name" value="sensory_box"/>
    <property type="match status" value="1"/>
</dbReference>
<accession>A0ABP7NH62</accession>
<dbReference type="InterPro" id="IPR013655">
    <property type="entry name" value="PAS_fold_3"/>
</dbReference>
<keyword evidence="4" id="KW-0808">Transferase</keyword>
<evidence type="ECO:0000256" key="6">
    <source>
        <dbReference type="SAM" id="Coils"/>
    </source>
</evidence>
<evidence type="ECO:0000259" key="8">
    <source>
        <dbReference type="PROSITE" id="PS50112"/>
    </source>
</evidence>
<dbReference type="PROSITE" id="PS50109">
    <property type="entry name" value="HIS_KIN"/>
    <property type="match status" value="1"/>
</dbReference>
<feature type="domain" description="Histidine kinase" evidence="7">
    <location>
        <begin position="357"/>
        <end position="572"/>
    </location>
</feature>
<keyword evidence="6" id="KW-0175">Coiled coil</keyword>
<dbReference type="PANTHER" id="PTHR43304:SF1">
    <property type="entry name" value="PAC DOMAIN-CONTAINING PROTEIN"/>
    <property type="match status" value="1"/>
</dbReference>
<dbReference type="EC" id="2.7.13.3" evidence="2"/>
<dbReference type="InterPro" id="IPR003661">
    <property type="entry name" value="HisK_dim/P_dom"/>
</dbReference>
<comment type="caution">
    <text evidence="10">The sequence shown here is derived from an EMBL/GenBank/DDBJ whole genome shotgun (WGS) entry which is preliminary data.</text>
</comment>
<keyword evidence="11" id="KW-1185">Reference proteome</keyword>
<evidence type="ECO:0000256" key="1">
    <source>
        <dbReference type="ARBA" id="ARBA00000085"/>
    </source>
</evidence>
<feature type="coiled-coil region" evidence="6">
    <location>
        <begin position="9"/>
        <end position="36"/>
    </location>
</feature>
<dbReference type="InterPro" id="IPR013656">
    <property type="entry name" value="PAS_4"/>
</dbReference>
<dbReference type="Pfam" id="PF00512">
    <property type="entry name" value="HisKA"/>
    <property type="match status" value="1"/>
</dbReference>
<dbReference type="Pfam" id="PF08448">
    <property type="entry name" value="PAS_4"/>
    <property type="match status" value="1"/>
</dbReference>
<dbReference type="InterPro" id="IPR035965">
    <property type="entry name" value="PAS-like_dom_sf"/>
</dbReference>
<dbReference type="SUPFAM" id="SSF55785">
    <property type="entry name" value="PYP-like sensor domain (PAS domain)"/>
    <property type="match status" value="2"/>
</dbReference>
<dbReference type="InterPro" id="IPR001610">
    <property type="entry name" value="PAC"/>
</dbReference>
<dbReference type="SMART" id="SM00388">
    <property type="entry name" value="HisKA"/>
    <property type="match status" value="1"/>
</dbReference>
<dbReference type="InterPro" id="IPR000700">
    <property type="entry name" value="PAS-assoc_C"/>
</dbReference>
<dbReference type="InterPro" id="IPR000014">
    <property type="entry name" value="PAS"/>
</dbReference>
<evidence type="ECO:0000256" key="4">
    <source>
        <dbReference type="ARBA" id="ARBA00022679"/>
    </source>
</evidence>
<evidence type="ECO:0000259" key="7">
    <source>
        <dbReference type="PROSITE" id="PS50109"/>
    </source>
</evidence>
<dbReference type="InterPro" id="IPR003594">
    <property type="entry name" value="HATPase_dom"/>
</dbReference>
<dbReference type="Gene3D" id="3.30.565.10">
    <property type="entry name" value="Histidine kinase-like ATPase, C-terminal domain"/>
    <property type="match status" value="1"/>
</dbReference>
<dbReference type="RefSeq" id="WP_345115522.1">
    <property type="nucleotide sequence ID" value="NZ_BAABDH010000096.1"/>
</dbReference>
<proteinExistence type="predicted"/>
<evidence type="ECO:0000256" key="2">
    <source>
        <dbReference type="ARBA" id="ARBA00012438"/>
    </source>
</evidence>
<dbReference type="InterPro" id="IPR036890">
    <property type="entry name" value="HATPase_C_sf"/>
</dbReference>
<evidence type="ECO:0000256" key="5">
    <source>
        <dbReference type="ARBA" id="ARBA00022777"/>
    </source>
</evidence>
<sequence length="572" mass="63079">MSETTAQSAAGLAHQNEELRYQLQEAEELIEAIRTGAVDALAVQGAEGPRIFTLQGADQGYRTLIEQMSEGALLLTDDGTILYANAGFAASLGRPLEEVIGADLLQFVPLAFQDYWLALVPHGWAGKAKGELPLHTQTGSLVPFSVSMNALLFHDTPVLAVIVTDLSAQHQISSIQALVTEQNAVIDRKNEEIRTQEAARRAGEQAAAEASRMLEGIPQIAWTADAEGTITYRNGRWFDYIGPPHAAQPADRLLLHYLHPDDEAAVEARWQQCLLTLAPFEVECRLRNAAGDYRWMLGRALPSRNEQGAVIQWIGTYTDIHEHKLALAHIDQARQLLRRNNEQLTRANVDLDNFIYTASHDLKAPISNIEGLLDALLTELPAESTAGPEVSMILGLMQDSVNRFTKTISHLTDVSKLQKEHGQPVETVNLLAVIHDVRLDLEPSLLGCDARLDIDVAPALTVLFAEKNLRSVVYNLLSNALKYCDPARPAHVQVRTRPADDYLVLEVQDNGLGLDAASQPKLFGMFQRFHYHVEGSGIGLYMVKKMVENADGRISVHSEPGRGSTFAVYFRQ</sequence>
<dbReference type="InterPro" id="IPR052162">
    <property type="entry name" value="Sensor_kinase/Photoreceptor"/>
</dbReference>
<dbReference type="EMBL" id="BAABDH010000096">
    <property type="protein sequence ID" value="GAA3945551.1"/>
    <property type="molecule type" value="Genomic_DNA"/>
</dbReference>
<dbReference type="SMART" id="SM00086">
    <property type="entry name" value="PAC"/>
    <property type="match status" value="1"/>
</dbReference>
<dbReference type="SMART" id="SM00387">
    <property type="entry name" value="HATPase_c"/>
    <property type="match status" value="1"/>
</dbReference>
<dbReference type="InterPro" id="IPR005467">
    <property type="entry name" value="His_kinase_dom"/>
</dbReference>
<dbReference type="PROSITE" id="PS50112">
    <property type="entry name" value="PAS"/>
    <property type="match status" value="2"/>
</dbReference>
<dbReference type="Pfam" id="PF02518">
    <property type="entry name" value="HATPase_c"/>
    <property type="match status" value="1"/>
</dbReference>
<protein>
    <recommendedName>
        <fullName evidence="2">histidine kinase</fullName>
        <ecNumber evidence="2">2.7.13.3</ecNumber>
    </recommendedName>
</protein>
<dbReference type="PROSITE" id="PS50113">
    <property type="entry name" value="PAC"/>
    <property type="match status" value="1"/>
</dbReference>
<dbReference type="CDD" id="cd00130">
    <property type="entry name" value="PAS"/>
    <property type="match status" value="2"/>
</dbReference>
<dbReference type="InterPro" id="IPR036097">
    <property type="entry name" value="HisK_dim/P_sf"/>
</dbReference>
<dbReference type="Pfam" id="PF08447">
    <property type="entry name" value="PAS_3"/>
    <property type="match status" value="1"/>
</dbReference>
<dbReference type="PRINTS" id="PR00344">
    <property type="entry name" value="BCTRLSENSOR"/>
</dbReference>
<dbReference type="SUPFAM" id="SSF55874">
    <property type="entry name" value="ATPase domain of HSP90 chaperone/DNA topoisomerase II/histidine kinase"/>
    <property type="match status" value="1"/>
</dbReference>
<dbReference type="PANTHER" id="PTHR43304">
    <property type="entry name" value="PHYTOCHROME-LIKE PROTEIN CPH1"/>
    <property type="match status" value="1"/>
</dbReference>
<dbReference type="CDD" id="cd00082">
    <property type="entry name" value="HisKA"/>
    <property type="match status" value="1"/>
</dbReference>
<evidence type="ECO:0000259" key="9">
    <source>
        <dbReference type="PROSITE" id="PS50113"/>
    </source>
</evidence>
<dbReference type="Gene3D" id="1.10.287.130">
    <property type="match status" value="1"/>
</dbReference>
<name>A0ABP7NH62_9BACT</name>
<comment type="catalytic activity">
    <reaction evidence="1">
        <text>ATP + protein L-histidine = ADP + protein N-phospho-L-histidine.</text>
        <dbReference type="EC" id="2.7.13.3"/>
    </reaction>
</comment>